<dbReference type="Gene3D" id="3.30.1460.30">
    <property type="entry name" value="YgaC/TfoX-N like chaperone"/>
    <property type="match status" value="1"/>
</dbReference>
<dbReference type="EMBL" id="QYUK01000011">
    <property type="protein sequence ID" value="RJF87499.1"/>
    <property type="molecule type" value="Genomic_DNA"/>
</dbReference>
<feature type="domain" description="TfoX N-terminal" evidence="1">
    <location>
        <begin position="14"/>
        <end position="105"/>
    </location>
</feature>
<sequence length="122" mass="13805">MARGMSGIVDLFIELLEPLGPVRPRKMFGGTGLYVDDVMFALEAGEVIYLKVADRNRPDFEAAGSAPFSYEGRDGQNVIMSYWYLPEHLLDEPDELLVWARKALEIARSSKTKARARKKKKK</sequence>
<name>A0A418WBV9_9PROT</name>
<gene>
    <name evidence="2" type="ORF">D3874_11110</name>
</gene>
<dbReference type="InterPro" id="IPR007076">
    <property type="entry name" value="TfoX_N"/>
</dbReference>
<dbReference type="InterPro" id="IPR047525">
    <property type="entry name" value="TfoX-like"/>
</dbReference>
<reference evidence="2 3" key="1">
    <citation type="submission" date="2018-09" db="EMBL/GenBank/DDBJ databases">
        <authorList>
            <person name="Zhu H."/>
        </authorList>
    </citation>
    <scope>NUCLEOTIDE SEQUENCE [LARGE SCALE GENOMIC DNA]</scope>
    <source>
        <strain evidence="2 3">K1W22B-8</strain>
    </source>
</reference>
<dbReference type="SUPFAM" id="SSF159894">
    <property type="entry name" value="YgaC/TfoX-N like"/>
    <property type="match status" value="1"/>
</dbReference>
<organism evidence="2 3">
    <name type="scientific">Oleomonas cavernae</name>
    <dbReference type="NCBI Taxonomy" id="2320859"/>
    <lineage>
        <taxon>Bacteria</taxon>
        <taxon>Pseudomonadati</taxon>
        <taxon>Pseudomonadota</taxon>
        <taxon>Alphaproteobacteria</taxon>
        <taxon>Acetobacterales</taxon>
        <taxon>Acetobacteraceae</taxon>
        <taxon>Oleomonas</taxon>
    </lineage>
</organism>
<comment type="caution">
    <text evidence="2">The sequence shown here is derived from an EMBL/GenBank/DDBJ whole genome shotgun (WGS) entry which is preliminary data.</text>
</comment>
<protein>
    <submittedName>
        <fullName evidence="2">TfoX family protein</fullName>
    </submittedName>
</protein>
<dbReference type="PANTHER" id="PTHR36121:SF1">
    <property type="entry name" value="PROTEIN SXY"/>
    <property type="match status" value="1"/>
</dbReference>
<dbReference type="Pfam" id="PF04993">
    <property type="entry name" value="TfoX_N"/>
    <property type="match status" value="1"/>
</dbReference>
<evidence type="ECO:0000313" key="2">
    <source>
        <dbReference type="EMBL" id="RJF87499.1"/>
    </source>
</evidence>
<dbReference type="Proteomes" id="UP000284605">
    <property type="component" value="Unassembled WGS sequence"/>
</dbReference>
<evidence type="ECO:0000313" key="3">
    <source>
        <dbReference type="Proteomes" id="UP000284605"/>
    </source>
</evidence>
<keyword evidence="3" id="KW-1185">Reference proteome</keyword>
<dbReference type="PANTHER" id="PTHR36121">
    <property type="entry name" value="PROTEIN SXY"/>
    <property type="match status" value="1"/>
</dbReference>
<proteinExistence type="predicted"/>
<evidence type="ECO:0000259" key="1">
    <source>
        <dbReference type="Pfam" id="PF04993"/>
    </source>
</evidence>
<dbReference type="AlphaFoldDB" id="A0A418WBV9"/>
<accession>A0A418WBV9</accession>